<reference evidence="1 2" key="1">
    <citation type="submission" date="2024-02" db="EMBL/GenBank/DDBJ databases">
        <title>A draft genome for the cacao thread blight pathogen Marasmius crinis-equi.</title>
        <authorList>
            <person name="Cohen S.P."/>
            <person name="Baruah I.K."/>
            <person name="Amoako-Attah I."/>
            <person name="Bukari Y."/>
            <person name="Meinhardt L.W."/>
            <person name="Bailey B.A."/>
        </authorList>
    </citation>
    <scope>NUCLEOTIDE SEQUENCE [LARGE SCALE GENOMIC DNA]</scope>
    <source>
        <strain evidence="1 2">GH-76</strain>
    </source>
</reference>
<dbReference type="EMBL" id="JBAHYK010001264">
    <property type="protein sequence ID" value="KAL0568761.1"/>
    <property type="molecule type" value="Genomic_DNA"/>
</dbReference>
<keyword evidence="2" id="KW-1185">Reference proteome</keyword>
<sequence length="356" mass="39983">MGSLLECMTIHDSNDPNQSPFSLLEALAFKVHGWPFTRDHRKLVNFFQVTPLPALKDLSITYLDVDRSLTFTREFTLPYSQLRNLKFRAHDTIELPHILSSCHSLVTLEMELISRDSPTTPTWYNSLMQTPLPNLTDLTMHIYLTEGSYTINDHLLAHLYCPSLLSLTLRGASNSSFVTSEPFLRRSTIHAKLFEHGVVSFLSNSGCTLTHLTIDTISITSRSLFQLLQTPLCSSLLYLCAKEVEPARDTLIGFENESLNFSEDLFRGLFDSSLVSSLRLLPSLRNLRIKMATGVNDEIFASLESIPCFRHVSLESVVFEIPDNLTGSLRRDLYKDIAVAMKVVGYPSGKVFVGAG</sequence>
<dbReference type="Gene3D" id="3.80.10.10">
    <property type="entry name" value="Ribonuclease Inhibitor"/>
    <property type="match status" value="1"/>
</dbReference>
<proteinExistence type="predicted"/>
<comment type="caution">
    <text evidence="1">The sequence shown here is derived from an EMBL/GenBank/DDBJ whole genome shotgun (WGS) entry which is preliminary data.</text>
</comment>
<evidence type="ECO:0000313" key="2">
    <source>
        <dbReference type="Proteomes" id="UP001465976"/>
    </source>
</evidence>
<dbReference type="InterPro" id="IPR032675">
    <property type="entry name" value="LRR_dom_sf"/>
</dbReference>
<organism evidence="1 2">
    <name type="scientific">Marasmius crinis-equi</name>
    <dbReference type="NCBI Taxonomy" id="585013"/>
    <lineage>
        <taxon>Eukaryota</taxon>
        <taxon>Fungi</taxon>
        <taxon>Dikarya</taxon>
        <taxon>Basidiomycota</taxon>
        <taxon>Agaricomycotina</taxon>
        <taxon>Agaricomycetes</taxon>
        <taxon>Agaricomycetidae</taxon>
        <taxon>Agaricales</taxon>
        <taxon>Marasmiineae</taxon>
        <taxon>Marasmiaceae</taxon>
        <taxon>Marasmius</taxon>
    </lineage>
</organism>
<name>A0ABR3F0T9_9AGAR</name>
<accession>A0ABR3F0T9</accession>
<gene>
    <name evidence="1" type="ORF">V5O48_013224</name>
</gene>
<protein>
    <submittedName>
        <fullName evidence="1">Uncharacterized protein</fullName>
    </submittedName>
</protein>
<dbReference type="Proteomes" id="UP001465976">
    <property type="component" value="Unassembled WGS sequence"/>
</dbReference>
<evidence type="ECO:0000313" key="1">
    <source>
        <dbReference type="EMBL" id="KAL0568761.1"/>
    </source>
</evidence>